<sequence length="247" mass="24839">MSVNPVTKLGVALLVTVALVLSIDVVSAGVVLVAVLVLAPFARVGLGAVARRSIPLVVAGALAAITTALYGVDAGAVLLALGPVTVTSGSLALAAAVGLRVLAIGIPGILLLATIDPTDLADGLAQRLHLPARFVLGALAAFRLVGLLVADWRDLALARRARGIADRGRIRRALGQAIALLVLAVRRGTKLATAMEARGFGAPGPRTWARASRFGAGDLVLAGTGVVVTALAIGLAVALGTWRFVGA</sequence>
<keyword evidence="4 6" id="KW-1133">Transmembrane helix</keyword>
<dbReference type="PANTHER" id="PTHR34857:SF2">
    <property type="entry name" value="SLL0384 PROTEIN"/>
    <property type="match status" value="1"/>
</dbReference>
<gene>
    <name evidence="7" type="ORF">GCM10025881_32310</name>
</gene>
<evidence type="ECO:0000256" key="1">
    <source>
        <dbReference type="ARBA" id="ARBA00004141"/>
    </source>
</evidence>
<evidence type="ECO:0000313" key="8">
    <source>
        <dbReference type="Proteomes" id="UP001157034"/>
    </source>
</evidence>
<feature type="transmembrane region" description="Helical" evidence="6">
    <location>
        <begin position="219"/>
        <end position="245"/>
    </location>
</feature>
<keyword evidence="3 6" id="KW-0812">Transmembrane</keyword>
<feature type="transmembrane region" description="Helical" evidence="6">
    <location>
        <begin position="12"/>
        <end position="42"/>
    </location>
</feature>
<organism evidence="7 8">
    <name type="scientific">Pseudolysinimonas kribbensis</name>
    <dbReference type="NCBI Taxonomy" id="433641"/>
    <lineage>
        <taxon>Bacteria</taxon>
        <taxon>Bacillati</taxon>
        <taxon>Actinomycetota</taxon>
        <taxon>Actinomycetes</taxon>
        <taxon>Micrococcales</taxon>
        <taxon>Microbacteriaceae</taxon>
        <taxon>Pseudolysinimonas</taxon>
    </lineage>
</organism>
<dbReference type="EMBL" id="BSVB01000001">
    <property type="protein sequence ID" value="GMA96407.1"/>
    <property type="molecule type" value="Genomic_DNA"/>
</dbReference>
<dbReference type="Proteomes" id="UP001157034">
    <property type="component" value="Unassembled WGS sequence"/>
</dbReference>
<name>A0ABQ6KCU1_9MICO</name>
<keyword evidence="8" id="KW-1185">Reference proteome</keyword>
<feature type="transmembrane region" description="Helical" evidence="6">
    <location>
        <begin position="91"/>
        <end position="114"/>
    </location>
</feature>
<evidence type="ECO:0000256" key="5">
    <source>
        <dbReference type="ARBA" id="ARBA00023136"/>
    </source>
</evidence>
<evidence type="ECO:0000313" key="7">
    <source>
        <dbReference type="EMBL" id="GMA96407.1"/>
    </source>
</evidence>
<dbReference type="RefSeq" id="WP_284254992.1">
    <property type="nucleotide sequence ID" value="NZ_BAAAQO010000004.1"/>
</dbReference>
<comment type="subcellular location">
    <subcellularLocation>
        <location evidence="1">Membrane</location>
        <topology evidence="1">Multi-pass membrane protein</topology>
    </subcellularLocation>
</comment>
<dbReference type="CDD" id="cd16914">
    <property type="entry name" value="EcfT"/>
    <property type="match status" value="1"/>
</dbReference>
<accession>A0ABQ6KCU1</accession>
<feature type="transmembrane region" description="Helical" evidence="6">
    <location>
        <begin position="134"/>
        <end position="152"/>
    </location>
</feature>
<evidence type="ECO:0000256" key="4">
    <source>
        <dbReference type="ARBA" id="ARBA00022989"/>
    </source>
</evidence>
<dbReference type="PANTHER" id="PTHR34857">
    <property type="entry name" value="SLL0384 PROTEIN"/>
    <property type="match status" value="1"/>
</dbReference>
<keyword evidence="5 6" id="KW-0472">Membrane</keyword>
<feature type="transmembrane region" description="Helical" evidence="6">
    <location>
        <begin position="54"/>
        <end position="79"/>
    </location>
</feature>
<protein>
    <submittedName>
        <fullName evidence="7">ABC transporter</fullName>
    </submittedName>
</protein>
<dbReference type="InterPro" id="IPR003339">
    <property type="entry name" value="ABC/ECF_trnsptr_transmembrane"/>
</dbReference>
<evidence type="ECO:0000256" key="2">
    <source>
        <dbReference type="ARBA" id="ARBA00022475"/>
    </source>
</evidence>
<keyword evidence="2" id="KW-1003">Cell membrane</keyword>
<dbReference type="Pfam" id="PF02361">
    <property type="entry name" value="CbiQ"/>
    <property type="match status" value="1"/>
</dbReference>
<dbReference type="InterPro" id="IPR051611">
    <property type="entry name" value="ECF_transporter_component"/>
</dbReference>
<evidence type="ECO:0000256" key="6">
    <source>
        <dbReference type="SAM" id="Phobius"/>
    </source>
</evidence>
<reference evidence="8" key="1">
    <citation type="journal article" date="2019" name="Int. J. Syst. Evol. Microbiol.">
        <title>The Global Catalogue of Microorganisms (GCM) 10K type strain sequencing project: providing services to taxonomists for standard genome sequencing and annotation.</title>
        <authorList>
            <consortium name="The Broad Institute Genomics Platform"/>
            <consortium name="The Broad Institute Genome Sequencing Center for Infectious Disease"/>
            <person name="Wu L."/>
            <person name="Ma J."/>
        </authorList>
    </citation>
    <scope>NUCLEOTIDE SEQUENCE [LARGE SCALE GENOMIC DNA]</scope>
    <source>
        <strain evidence="8">NBRC 108894</strain>
    </source>
</reference>
<evidence type="ECO:0000256" key="3">
    <source>
        <dbReference type="ARBA" id="ARBA00022692"/>
    </source>
</evidence>
<proteinExistence type="predicted"/>
<comment type="caution">
    <text evidence="7">The sequence shown here is derived from an EMBL/GenBank/DDBJ whole genome shotgun (WGS) entry which is preliminary data.</text>
</comment>